<evidence type="ECO:0000313" key="3">
    <source>
        <dbReference type="Proteomes" id="UP000265520"/>
    </source>
</evidence>
<evidence type="ECO:0000256" key="1">
    <source>
        <dbReference type="SAM" id="MobiDB-lite"/>
    </source>
</evidence>
<proteinExistence type="predicted"/>
<organism evidence="2 3">
    <name type="scientific">Trifolium medium</name>
    <dbReference type="NCBI Taxonomy" id="97028"/>
    <lineage>
        <taxon>Eukaryota</taxon>
        <taxon>Viridiplantae</taxon>
        <taxon>Streptophyta</taxon>
        <taxon>Embryophyta</taxon>
        <taxon>Tracheophyta</taxon>
        <taxon>Spermatophyta</taxon>
        <taxon>Magnoliopsida</taxon>
        <taxon>eudicotyledons</taxon>
        <taxon>Gunneridae</taxon>
        <taxon>Pentapetalae</taxon>
        <taxon>rosids</taxon>
        <taxon>fabids</taxon>
        <taxon>Fabales</taxon>
        <taxon>Fabaceae</taxon>
        <taxon>Papilionoideae</taxon>
        <taxon>50 kb inversion clade</taxon>
        <taxon>NPAAA clade</taxon>
        <taxon>Hologalegina</taxon>
        <taxon>IRL clade</taxon>
        <taxon>Trifolieae</taxon>
        <taxon>Trifolium</taxon>
    </lineage>
</organism>
<name>A0A392PWV9_9FABA</name>
<accession>A0A392PWV9</accession>
<dbReference type="Proteomes" id="UP000265520">
    <property type="component" value="Unassembled WGS sequence"/>
</dbReference>
<keyword evidence="3" id="KW-1185">Reference proteome</keyword>
<dbReference type="EMBL" id="LXQA010098695">
    <property type="protein sequence ID" value="MCI15940.1"/>
    <property type="molecule type" value="Genomic_DNA"/>
</dbReference>
<comment type="caution">
    <text evidence="2">The sequence shown here is derived from an EMBL/GenBank/DDBJ whole genome shotgun (WGS) entry which is preliminary data.</text>
</comment>
<feature type="non-terminal residue" evidence="2">
    <location>
        <position position="87"/>
    </location>
</feature>
<sequence length="87" mass="9859">MTVNPLRVTAVSPPETPLVTVTVRRGTHRERHDSLTITEHDARHEPKTHRLPRCDDGQPVIAGDARHPVQKTRFSPFEPFLSSDFDP</sequence>
<reference evidence="2 3" key="1">
    <citation type="journal article" date="2018" name="Front. Plant Sci.">
        <title>Red Clover (Trifolium pratense) and Zigzag Clover (T. medium) - A Picture of Genomic Similarities and Differences.</title>
        <authorList>
            <person name="Dluhosova J."/>
            <person name="Istvanek J."/>
            <person name="Nedelnik J."/>
            <person name="Repkova J."/>
        </authorList>
    </citation>
    <scope>NUCLEOTIDE SEQUENCE [LARGE SCALE GENOMIC DNA]</scope>
    <source>
        <strain evidence="3">cv. 10/8</strain>
        <tissue evidence="2">Leaf</tissue>
    </source>
</reference>
<evidence type="ECO:0000313" key="2">
    <source>
        <dbReference type="EMBL" id="MCI15940.1"/>
    </source>
</evidence>
<protein>
    <submittedName>
        <fullName evidence="2">Uncharacterized protein</fullName>
    </submittedName>
</protein>
<dbReference type="AlphaFoldDB" id="A0A392PWV9"/>
<feature type="region of interest" description="Disordered" evidence="1">
    <location>
        <begin position="37"/>
        <end position="87"/>
    </location>
</feature>